<sequence>MRMKPLRILPMTMTDRAESVNGIVFSKDRKEVLLIKRRDVPVWVLPGGGIDPGESPEEAVVREMEEETGCSAKIIRKVAEYTPICRLARFTHFFECKMMGSPKATDETQGAAFFPLDALPEMPPPYAEWIADAAGNSSDMVRKKIKSVTYGNLFKHLIRHPILVFRFLLSRVGLHWNS</sequence>
<dbReference type="InterPro" id="IPR020084">
    <property type="entry name" value="NUDIX_hydrolase_CS"/>
</dbReference>
<organism evidence="4 5">
    <name type="scientific">Candidatus Neptunichlamydia vexilliferae</name>
    <dbReference type="NCBI Taxonomy" id="1651774"/>
    <lineage>
        <taxon>Bacteria</taxon>
        <taxon>Pseudomonadati</taxon>
        <taxon>Chlamydiota</taxon>
        <taxon>Chlamydiia</taxon>
        <taxon>Parachlamydiales</taxon>
        <taxon>Simkaniaceae</taxon>
        <taxon>Candidatus Neptunichlamydia</taxon>
    </lineage>
</organism>
<dbReference type="InterPro" id="IPR020476">
    <property type="entry name" value="Nudix_hydrolase"/>
</dbReference>
<accession>A0ABS0B2M7</accession>
<name>A0ABS0B2M7_9BACT</name>
<dbReference type="InterPro" id="IPR015797">
    <property type="entry name" value="NUDIX_hydrolase-like_dom_sf"/>
</dbReference>
<dbReference type="CDD" id="cd02883">
    <property type="entry name" value="NUDIX_Hydrolase"/>
    <property type="match status" value="1"/>
</dbReference>
<dbReference type="InterPro" id="IPR000086">
    <property type="entry name" value="NUDIX_hydrolase_dom"/>
</dbReference>
<gene>
    <name evidence="4" type="ORF">NEPTK9_001657</name>
</gene>
<dbReference type="SUPFAM" id="SSF55811">
    <property type="entry name" value="Nudix"/>
    <property type="match status" value="1"/>
</dbReference>
<dbReference type="PROSITE" id="PS00893">
    <property type="entry name" value="NUDIX_BOX"/>
    <property type="match status" value="1"/>
</dbReference>
<reference evidence="4 5" key="1">
    <citation type="submission" date="2020-01" db="EMBL/GenBank/DDBJ databases">
        <title>Draft genome sequence of Cand. Neptunochlamydia vexilliferae K9.</title>
        <authorList>
            <person name="Schulz F."/>
            <person name="Koestlbacher S."/>
            <person name="Wascher F."/>
            <person name="Pizzetti I."/>
            <person name="Horn M."/>
        </authorList>
    </citation>
    <scope>NUCLEOTIDE SEQUENCE [LARGE SCALE GENOMIC DNA]</scope>
    <source>
        <strain evidence="4 5">K9</strain>
    </source>
</reference>
<evidence type="ECO:0000256" key="2">
    <source>
        <dbReference type="RuleBase" id="RU003476"/>
    </source>
</evidence>
<comment type="similarity">
    <text evidence="2">Belongs to the Nudix hydrolase family.</text>
</comment>
<evidence type="ECO:0000313" key="4">
    <source>
        <dbReference type="EMBL" id="MBF5060127.1"/>
    </source>
</evidence>
<comment type="caution">
    <text evidence="4">The sequence shown here is derived from an EMBL/GenBank/DDBJ whole genome shotgun (WGS) entry which is preliminary data.</text>
</comment>
<dbReference type="PANTHER" id="PTHR43736:SF1">
    <property type="entry name" value="DIHYDRONEOPTERIN TRIPHOSPHATE DIPHOSPHATASE"/>
    <property type="match status" value="1"/>
</dbReference>
<dbReference type="Pfam" id="PF00293">
    <property type="entry name" value="NUDIX"/>
    <property type="match status" value="1"/>
</dbReference>
<keyword evidence="5" id="KW-1185">Reference proteome</keyword>
<dbReference type="PROSITE" id="PS51462">
    <property type="entry name" value="NUDIX"/>
    <property type="match status" value="1"/>
</dbReference>
<feature type="domain" description="Nudix hydrolase" evidence="3">
    <location>
        <begin position="15"/>
        <end position="136"/>
    </location>
</feature>
<dbReference type="Proteomes" id="UP001194714">
    <property type="component" value="Unassembled WGS sequence"/>
</dbReference>
<evidence type="ECO:0000313" key="5">
    <source>
        <dbReference type="Proteomes" id="UP001194714"/>
    </source>
</evidence>
<dbReference type="PRINTS" id="PR00502">
    <property type="entry name" value="NUDIXFAMILY"/>
</dbReference>
<evidence type="ECO:0000256" key="1">
    <source>
        <dbReference type="ARBA" id="ARBA00022801"/>
    </source>
</evidence>
<dbReference type="EMBL" id="JAAEJV010000078">
    <property type="protein sequence ID" value="MBF5060127.1"/>
    <property type="molecule type" value="Genomic_DNA"/>
</dbReference>
<dbReference type="PANTHER" id="PTHR43736">
    <property type="entry name" value="ADP-RIBOSE PYROPHOSPHATASE"/>
    <property type="match status" value="1"/>
</dbReference>
<keyword evidence="1 2" id="KW-0378">Hydrolase</keyword>
<proteinExistence type="inferred from homology"/>
<evidence type="ECO:0000259" key="3">
    <source>
        <dbReference type="PROSITE" id="PS51462"/>
    </source>
</evidence>
<protein>
    <recommendedName>
        <fullName evidence="3">Nudix hydrolase domain-containing protein</fullName>
    </recommendedName>
</protein>
<dbReference type="Gene3D" id="3.90.79.10">
    <property type="entry name" value="Nucleoside Triphosphate Pyrophosphohydrolase"/>
    <property type="match status" value="1"/>
</dbReference>